<evidence type="ECO:0000313" key="7">
    <source>
        <dbReference type="Proteomes" id="UP001160152"/>
    </source>
</evidence>
<keyword evidence="1 6" id="KW-0489">Methyltransferase</keyword>
<protein>
    <submittedName>
        <fullName evidence="6">DNA cytosine methyltransferase</fullName>
    </submittedName>
</protein>
<dbReference type="RefSeq" id="WP_280069964.1">
    <property type="nucleotide sequence ID" value="NZ_JAOCBV010000001.1"/>
</dbReference>
<dbReference type="SUPFAM" id="SSF53335">
    <property type="entry name" value="S-adenosyl-L-methionine-dependent methyltransferases"/>
    <property type="match status" value="1"/>
</dbReference>
<evidence type="ECO:0000256" key="2">
    <source>
        <dbReference type="ARBA" id="ARBA00022679"/>
    </source>
</evidence>
<proteinExistence type="predicted"/>
<reference evidence="6 7" key="1">
    <citation type="submission" date="2022-09" db="EMBL/GenBank/DDBJ databases">
        <title>Intensive care unit water sources are persistently colonized with multi-drug resistant bacteria and are the site of extensive horizontal gene transfer of antibiotic resistance genes.</title>
        <authorList>
            <person name="Diorio-Toth L."/>
        </authorList>
    </citation>
    <scope>NUCLEOTIDE SEQUENCE [LARGE SCALE GENOMIC DNA]</scope>
    <source>
        <strain evidence="6 7">GD03901</strain>
    </source>
</reference>
<keyword evidence="2" id="KW-0808">Transferase</keyword>
<keyword evidence="3" id="KW-0680">Restriction system</keyword>
<evidence type="ECO:0000256" key="1">
    <source>
        <dbReference type="ARBA" id="ARBA00022603"/>
    </source>
</evidence>
<organism evidence="6 7">
    <name type="scientific">Pseudomonas juntendi</name>
    <dbReference type="NCBI Taxonomy" id="2666183"/>
    <lineage>
        <taxon>Bacteria</taxon>
        <taxon>Pseudomonadati</taxon>
        <taxon>Pseudomonadota</taxon>
        <taxon>Gammaproteobacteria</taxon>
        <taxon>Pseudomonadales</taxon>
        <taxon>Pseudomonadaceae</taxon>
        <taxon>Pseudomonas</taxon>
    </lineage>
</organism>
<dbReference type="InterPro" id="IPR029063">
    <property type="entry name" value="SAM-dependent_MTases_sf"/>
</dbReference>
<dbReference type="EMBL" id="JAOCBV010000001">
    <property type="protein sequence ID" value="MDH0758061.1"/>
    <property type="molecule type" value="Genomic_DNA"/>
</dbReference>
<gene>
    <name evidence="6" type="ORF">N5C70_15270</name>
</gene>
<dbReference type="Proteomes" id="UP001160152">
    <property type="component" value="Unassembled WGS sequence"/>
</dbReference>
<dbReference type="GO" id="GO:0009307">
    <property type="term" value="P:DNA restriction-modification system"/>
    <property type="evidence" value="ECO:0007669"/>
    <property type="project" value="UniProtKB-KW"/>
</dbReference>
<evidence type="ECO:0000313" key="6">
    <source>
        <dbReference type="EMBL" id="MDH0758061.1"/>
    </source>
</evidence>
<evidence type="ECO:0000256" key="4">
    <source>
        <dbReference type="ARBA" id="ARBA00047422"/>
    </source>
</evidence>
<comment type="caution">
    <text evidence="6">The sequence shown here is derived from an EMBL/GenBank/DDBJ whole genome shotgun (WGS) entry which is preliminary data.</text>
</comment>
<dbReference type="Gene3D" id="3.40.50.150">
    <property type="entry name" value="Vaccinia Virus protein VP39"/>
    <property type="match status" value="1"/>
</dbReference>
<name>A0ABD4YEZ3_9PSED</name>
<dbReference type="AlphaFoldDB" id="A0ABD4YEZ3"/>
<evidence type="ECO:0000256" key="5">
    <source>
        <dbReference type="SAM" id="MobiDB-lite"/>
    </source>
</evidence>
<comment type="catalytic activity">
    <reaction evidence="4">
        <text>a 2'-deoxycytidine in DNA + S-adenosyl-L-methionine = a 5-methyl-2'-deoxycytidine in DNA + S-adenosyl-L-homocysteine + H(+)</text>
        <dbReference type="Rhea" id="RHEA:13681"/>
        <dbReference type="Rhea" id="RHEA-COMP:11369"/>
        <dbReference type="Rhea" id="RHEA-COMP:11370"/>
        <dbReference type="ChEBI" id="CHEBI:15378"/>
        <dbReference type="ChEBI" id="CHEBI:57856"/>
        <dbReference type="ChEBI" id="CHEBI:59789"/>
        <dbReference type="ChEBI" id="CHEBI:85452"/>
        <dbReference type="ChEBI" id="CHEBI:85454"/>
        <dbReference type="EC" id="2.1.1.37"/>
    </reaction>
</comment>
<evidence type="ECO:0000256" key="3">
    <source>
        <dbReference type="ARBA" id="ARBA00022747"/>
    </source>
</evidence>
<feature type="region of interest" description="Disordered" evidence="5">
    <location>
        <begin position="168"/>
        <end position="197"/>
    </location>
</feature>
<feature type="region of interest" description="Disordered" evidence="5">
    <location>
        <begin position="219"/>
        <end position="251"/>
    </location>
</feature>
<sequence length="357" mass="38511">MAAYYNEIDPYAAQWLRNLIAAGHIAPGDVDERSIEDVHPDDLKPYTQCHFFAGVGVWSYALRRAGWPDDRPVWTGSCPCQPFSAAGAGAGFDDERHLWPHFHWLISERQPAVVFGEQVASKDADPWLDLVQTDVEAMDYAFGAIAFPSAGVGAPHIRDRTYWVAQSEHRRRQAGESKRSWPGAAVPSGPCGGLAKPNGLRLEKEAVAGLHDAEYHTGSCGGAERLGHTDSKSAGRHSRAAHATEDSDGPQYCDCDGSWDAGGPLAAARPAGPVNGLWADADWLFCRDGKWRPVEPGTFPLAHGAASRVGLNGSDWRTPAGKEKSGNRVGRLRAYGNAINAEAARVFIEAYLDATNG</sequence>
<accession>A0ABD4YEZ3</accession>
<dbReference type="InterPro" id="IPR001525">
    <property type="entry name" value="C5_MeTfrase"/>
</dbReference>
<dbReference type="GO" id="GO:0032259">
    <property type="term" value="P:methylation"/>
    <property type="evidence" value="ECO:0007669"/>
    <property type="project" value="UniProtKB-KW"/>
</dbReference>
<dbReference type="GO" id="GO:0003886">
    <property type="term" value="F:DNA (cytosine-5-)-methyltransferase activity"/>
    <property type="evidence" value="ECO:0007669"/>
    <property type="project" value="UniProtKB-EC"/>
</dbReference>
<dbReference type="Pfam" id="PF00145">
    <property type="entry name" value="DNA_methylase"/>
    <property type="match status" value="1"/>
</dbReference>